<keyword evidence="2" id="KW-1133">Transmembrane helix</keyword>
<sequence>MGRHGGGAPALDCVRPPAHRRGRQPRPGLATGLLIVACVYVVLTVATVVVLRRLAASGAEEAVAPQEELP</sequence>
<keyword evidence="4" id="KW-1185">Reference proteome</keyword>
<reference evidence="3 4" key="2">
    <citation type="submission" date="2020-03" db="EMBL/GenBank/DDBJ databases">
        <authorList>
            <person name="Ichikawa N."/>
            <person name="Kimura A."/>
            <person name="Kitahashi Y."/>
            <person name="Uohara A."/>
        </authorList>
    </citation>
    <scope>NUCLEOTIDE SEQUENCE [LARGE SCALE GENOMIC DNA]</scope>
    <source>
        <strain evidence="3 4">NBRC 107702</strain>
    </source>
</reference>
<gene>
    <name evidence="3" type="ORF">Pflav_081330</name>
</gene>
<evidence type="ECO:0000256" key="1">
    <source>
        <dbReference type="SAM" id="MobiDB-lite"/>
    </source>
</evidence>
<dbReference type="KEGG" id="pfla:Pflav_081330"/>
<feature type="region of interest" description="Disordered" evidence="1">
    <location>
        <begin position="1"/>
        <end position="27"/>
    </location>
</feature>
<dbReference type="EMBL" id="AP022870">
    <property type="protein sequence ID" value="BCB81723.1"/>
    <property type="molecule type" value="Genomic_DNA"/>
</dbReference>
<evidence type="ECO:0000313" key="3">
    <source>
        <dbReference type="EMBL" id="BCB81723.1"/>
    </source>
</evidence>
<keyword evidence="2" id="KW-0472">Membrane</keyword>
<name>A0A6F8Y6S7_9ACTN</name>
<evidence type="ECO:0000313" key="4">
    <source>
        <dbReference type="Proteomes" id="UP000502508"/>
    </source>
</evidence>
<evidence type="ECO:0000256" key="2">
    <source>
        <dbReference type="SAM" id="Phobius"/>
    </source>
</evidence>
<dbReference type="Proteomes" id="UP000502508">
    <property type="component" value="Chromosome"/>
</dbReference>
<feature type="transmembrane region" description="Helical" evidence="2">
    <location>
        <begin position="29"/>
        <end position="51"/>
    </location>
</feature>
<accession>A0A6F8Y6S7</accession>
<dbReference type="AlphaFoldDB" id="A0A6F8Y6S7"/>
<proteinExistence type="predicted"/>
<reference evidence="3 4" key="1">
    <citation type="submission" date="2020-03" db="EMBL/GenBank/DDBJ databases">
        <title>Whole genome shotgun sequence of Phytohabitans flavus NBRC 107702.</title>
        <authorList>
            <person name="Komaki H."/>
            <person name="Tamura T."/>
        </authorList>
    </citation>
    <scope>NUCLEOTIDE SEQUENCE [LARGE SCALE GENOMIC DNA]</scope>
    <source>
        <strain evidence="3 4">NBRC 107702</strain>
    </source>
</reference>
<protein>
    <submittedName>
        <fullName evidence="3">Uncharacterized protein</fullName>
    </submittedName>
</protein>
<organism evidence="3 4">
    <name type="scientific">Phytohabitans flavus</name>
    <dbReference type="NCBI Taxonomy" id="1076124"/>
    <lineage>
        <taxon>Bacteria</taxon>
        <taxon>Bacillati</taxon>
        <taxon>Actinomycetota</taxon>
        <taxon>Actinomycetes</taxon>
        <taxon>Micromonosporales</taxon>
        <taxon>Micromonosporaceae</taxon>
    </lineage>
</organism>
<keyword evidence="2" id="KW-0812">Transmembrane</keyword>